<gene>
    <name evidence="1" type="ORF">NS184_08350</name>
</gene>
<proteinExistence type="predicted"/>
<evidence type="ECO:0000313" key="2">
    <source>
        <dbReference type="Proteomes" id="UP000078252"/>
    </source>
</evidence>
<dbReference type="EMBL" id="LDQC01000043">
    <property type="protein sequence ID" value="KTR07114.1"/>
    <property type="molecule type" value="Genomic_DNA"/>
</dbReference>
<sequence>MTLPTAVLTLGGLAACSGTPGSERATEPVTRAQAEARTGALQHRIVEAFPAGSVTEENARRWVLLSCSQDQVQTAGGVHVTLAGSVDVDETYDAIVHAVEPDGYSGARDTTPKGAARLTVTGPDDDQYLVTIYREDGDARISSFSPCFPGSLADG</sequence>
<reference evidence="1 2" key="1">
    <citation type="journal article" date="2016" name="Front. Microbiol.">
        <title>Genomic Resource of Rice Seed Associated Bacteria.</title>
        <authorList>
            <person name="Midha S."/>
            <person name="Bansal K."/>
            <person name="Sharma S."/>
            <person name="Kumar N."/>
            <person name="Patil P.P."/>
            <person name="Chaudhry V."/>
            <person name="Patil P.B."/>
        </authorList>
    </citation>
    <scope>NUCLEOTIDE SEQUENCE [LARGE SCALE GENOMIC DNA]</scope>
    <source>
        <strain evidence="1 2">NS184</strain>
    </source>
</reference>
<dbReference type="AlphaFoldDB" id="A0A175RVY9"/>
<dbReference type="STRING" id="33881.NS184_08350"/>
<accession>A0A175RVY9</accession>
<evidence type="ECO:0000313" key="1">
    <source>
        <dbReference type="EMBL" id="KTR07114.1"/>
    </source>
</evidence>
<dbReference type="Proteomes" id="UP000078252">
    <property type="component" value="Unassembled WGS sequence"/>
</dbReference>
<organism evidence="1 2">
    <name type="scientific">Curtobacterium luteum</name>
    <dbReference type="NCBI Taxonomy" id="33881"/>
    <lineage>
        <taxon>Bacteria</taxon>
        <taxon>Bacillati</taxon>
        <taxon>Actinomycetota</taxon>
        <taxon>Actinomycetes</taxon>
        <taxon>Micrococcales</taxon>
        <taxon>Microbacteriaceae</taxon>
        <taxon>Curtobacterium</taxon>
    </lineage>
</organism>
<dbReference type="PATRIC" id="fig|33881.3.peg.1996"/>
<name>A0A175RVY9_9MICO</name>
<protein>
    <submittedName>
        <fullName evidence="1">Uncharacterized protein</fullName>
    </submittedName>
</protein>
<comment type="caution">
    <text evidence="1">The sequence shown here is derived from an EMBL/GenBank/DDBJ whole genome shotgun (WGS) entry which is preliminary data.</text>
</comment>